<gene>
    <name evidence="2" type="ORF">QF035_004796</name>
</gene>
<protein>
    <submittedName>
        <fullName evidence="2">Uncharacterized protein</fullName>
    </submittedName>
</protein>
<dbReference type="RefSeq" id="WP_307522560.1">
    <property type="nucleotide sequence ID" value="NZ_JAUSZI010000002.1"/>
</dbReference>
<comment type="caution">
    <text evidence="2">The sequence shown here is derived from an EMBL/GenBank/DDBJ whole genome shotgun (WGS) entry which is preliminary data.</text>
</comment>
<accession>A0ABU0SUI6</accession>
<evidence type="ECO:0000313" key="2">
    <source>
        <dbReference type="EMBL" id="MDQ1027214.1"/>
    </source>
</evidence>
<dbReference type="Proteomes" id="UP001230328">
    <property type="component" value="Unassembled WGS sequence"/>
</dbReference>
<name>A0ABU0SUI6_9ACTN</name>
<keyword evidence="3" id="KW-1185">Reference proteome</keyword>
<organism evidence="2 3">
    <name type="scientific">Streptomyces umbrinus</name>
    <dbReference type="NCBI Taxonomy" id="67370"/>
    <lineage>
        <taxon>Bacteria</taxon>
        <taxon>Bacillati</taxon>
        <taxon>Actinomycetota</taxon>
        <taxon>Actinomycetes</taxon>
        <taxon>Kitasatosporales</taxon>
        <taxon>Streptomycetaceae</taxon>
        <taxon>Streptomyces</taxon>
        <taxon>Streptomyces phaeochromogenes group</taxon>
    </lineage>
</organism>
<evidence type="ECO:0000313" key="3">
    <source>
        <dbReference type="Proteomes" id="UP001230328"/>
    </source>
</evidence>
<sequence>MDAATPDTGIADGNVRIGGVPGHSRRRRVGVRSSKIGCAFEEWD</sequence>
<evidence type="ECO:0000256" key="1">
    <source>
        <dbReference type="SAM" id="MobiDB-lite"/>
    </source>
</evidence>
<feature type="region of interest" description="Disordered" evidence="1">
    <location>
        <begin position="1"/>
        <end position="31"/>
    </location>
</feature>
<proteinExistence type="predicted"/>
<reference evidence="2 3" key="1">
    <citation type="submission" date="2023-07" db="EMBL/GenBank/DDBJ databases">
        <title>Comparative genomics of wheat-associated soil bacteria to identify genetic determinants of phenazine resistance.</title>
        <authorList>
            <person name="Mouncey N."/>
        </authorList>
    </citation>
    <scope>NUCLEOTIDE SEQUENCE [LARGE SCALE GENOMIC DNA]</scope>
    <source>
        <strain evidence="2 3">V2I4</strain>
    </source>
</reference>
<dbReference type="EMBL" id="JAUSZI010000002">
    <property type="protein sequence ID" value="MDQ1027214.1"/>
    <property type="molecule type" value="Genomic_DNA"/>
</dbReference>